<dbReference type="InterPro" id="IPR036056">
    <property type="entry name" value="Fibrinogen-like_C"/>
</dbReference>
<evidence type="ECO:0000259" key="1">
    <source>
        <dbReference type="PROSITE" id="PS51406"/>
    </source>
</evidence>
<proteinExistence type="predicted"/>
<dbReference type="Gene3D" id="3.90.215.10">
    <property type="entry name" value="Gamma Fibrinogen, chain A, domain 1"/>
    <property type="match status" value="2"/>
</dbReference>
<dbReference type="PANTHER" id="PTHR19143:SF444">
    <property type="entry name" value="PROTEIN SCABROUS"/>
    <property type="match status" value="1"/>
</dbReference>
<comment type="caution">
    <text evidence="2">The sequence shown here is derived from an EMBL/GenBank/DDBJ whole genome shotgun (WGS) entry which is preliminary data.</text>
</comment>
<dbReference type="Gene3D" id="2.10.25.10">
    <property type="entry name" value="Laminin"/>
    <property type="match status" value="2"/>
</dbReference>
<dbReference type="NCBIfam" id="NF040941">
    <property type="entry name" value="GGGWT_bact"/>
    <property type="match status" value="1"/>
</dbReference>
<accession>A0A2G8JSV7</accession>
<dbReference type="SUPFAM" id="SSF57567">
    <property type="entry name" value="Serine protease inhibitors"/>
    <property type="match status" value="1"/>
</dbReference>
<organism evidence="2 3">
    <name type="scientific">Stichopus japonicus</name>
    <name type="common">Sea cucumber</name>
    <dbReference type="NCBI Taxonomy" id="307972"/>
    <lineage>
        <taxon>Eukaryota</taxon>
        <taxon>Metazoa</taxon>
        <taxon>Echinodermata</taxon>
        <taxon>Eleutherozoa</taxon>
        <taxon>Echinozoa</taxon>
        <taxon>Holothuroidea</taxon>
        <taxon>Aspidochirotacea</taxon>
        <taxon>Aspidochirotida</taxon>
        <taxon>Stichopodidae</taxon>
        <taxon>Apostichopus</taxon>
    </lineage>
</organism>
<dbReference type="Proteomes" id="UP000230750">
    <property type="component" value="Unassembled WGS sequence"/>
</dbReference>
<dbReference type="CDD" id="cd19941">
    <property type="entry name" value="TIL"/>
    <property type="match status" value="1"/>
</dbReference>
<dbReference type="SUPFAM" id="SSF56496">
    <property type="entry name" value="Fibrinogen C-terminal domain-like"/>
    <property type="match status" value="2"/>
</dbReference>
<keyword evidence="3" id="KW-1185">Reference proteome</keyword>
<evidence type="ECO:0000313" key="3">
    <source>
        <dbReference type="Proteomes" id="UP000230750"/>
    </source>
</evidence>
<reference evidence="2 3" key="1">
    <citation type="journal article" date="2017" name="PLoS Biol.">
        <title>The sea cucumber genome provides insights into morphological evolution and visceral regeneration.</title>
        <authorList>
            <person name="Zhang X."/>
            <person name="Sun L."/>
            <person name="Yuan J."/>
            <person name="Sun Y."/>
            <person name="Gao Y."/>
            <person name="Zhang L."/>
            <person name="Li S."/>
            <person name="Dai H."/>
            <person name="Hamel J.F."/>
            <person name="Liu C."/>
            <person name="Yu Y."/>
            <person name="Liu S."/>
            <person name="Lin W."/>
            <person name="Guo K."/>
            <person name="Jin S."/>
            <person name="Xu P."/>
            <person name="Storey K.B."/>
            <person name="Huan P."/>
            <person name="Zhang T."/>
            <person name="Zhou Y."/>
            <person name="Zhang J."/>
            <person name="Lin C."/>
            <person name="Li X."/>
            <person name="Xing L."/>
            <person name="Huo D."/>
            <person name="Sun M."/>
            <person name="Wang L."/>
            <person name="Mercier A."/>
            <person name="Li F."/>
            <person name="Yang H."/>
            <person name="Xiang J."/>
        </authorList>
    </citation>
    <scope>NUCLEOTIDE SEQUENCE [LARGE SCALE GENOMIC DNA]</scope>
    <source>
        <strain evidence="2">Shaxun</strain>
        <tissue evidence="2">Muscle</tissue>
    </source>
</reference>
<dbReference type="AlphaFoldDB" id="A0A2G8JSV7"/>
<name>A0A2G8JSV7_STIJA</name>
<dbReference type="OrthoDB" id="10045365at2759"/>
<dbReference type="PROSITE" id="PS51406">
    <property type="entry name" value="FIBRINOGEN_C_2"/>
    <property type="match status" value="2"/>
</dbReference>
<dbReference type="Pfam" id="PF00147">
    <property type="entry name" value="Fibrinogen_C"/>
    <property type="match status" value="2"/>
</dbReference>
<sequence length="445" mass="51142">MLTPLDSKHVIQRRTDGSIDFRRDWDSYKSGFGFLSHEFWLGNEKLSFLTNQKKYQLVIEITTSSGYLIRVSYDHFRISDAFSHFKLGNLSNYSGENTDAITFCPSNMDIDNCSTACQRTCEAPGICQDEVCTDGEVCFCPDGFFMKVSDCVPREQCGCYVSEGQTIVPEGEFFVNSGCTRKGVCTNGLIIWDEGYACSPIAHCEERNNTRQCYCDDGYGGDGETCTSVTPKDCQEIYDDGSRNNGIYRIKPTGWTGSAFEVYCNMTDGGGWTVFQRRVDASKDFNLGWNRYKQGFGNLNNNFWLGNDQLYYLTNQKRYEIRIDLVNIYRDPYYAKFDFFRINNESDNYRLTEVGTYSGTADTGGRSTPDGYALSYHLNQQFSTKDRDNDAHSYFNCARYYGAWWHNACYYSNLNGVYGAYDIYWYYLPGNYDILKFTEMKIRPL</sequence>
<dbReference type="EMBL" id="MRZV01001307">
    <property type="protein sequence ID" value="PIK38846.1"/>
    <property type="molecule type" value="Genomic_DNA"/>
</dbReference>
<evidence type="ECO:0000313" key="2">
    <source>
        <dbReference type="EMBL" id="PIK38846.1"/>
    </source>
</evidence>
<dbReference type="InterPro" id="IPR050373">
    <property type="entry name" value="Fibrinogen_C-term_domain"/>
</dbReference>
<protein>
    <submittedName>
        <fullName evidence="2">Putative ficolin-2</fullName>
    </submittedName>
</protein>
<dbReference type="CDD" id="cd00087">
    <property type="entry name" value="FReD"/>
    <property type="match status" value="1"/>
</dbReference>
<dbReference type="SMART" id="SM00186">
    <property type="entry name" value="FBG"/>
    <property type="match status" value="1"/>
</dbReference>
<dbReference type="InterPro" id="IPR002181">
    <property type="entry name" value="Fibrinogen_a/b/g_C_dom"/>
</dbReference>
<dbReference type="InterPro" id="IPR036084">
    <property type="entry name" value="Ser_inhib-like_sf"/>
</dbReference>
<dbReference type="PANTHER" id="PTHR19143">
    <property type="entry name" value="FIBRINOGEN/TENASCIN/ANGIOPOEITIN"/>
    <property type="match status" value="1"/>
</dbReference>
<gene>
    <name evidence="2" type="ORF">BSL78_24312</name>
</gene>
<feature type="domain" description="Fibrinogen C-terminal" evidence="1">
    <location>
        <begin position="225"/>
        <end position="445"/>
    </location>
</feature>
<dbReference type="InterPro" id="IPR014716">
    <property type="entry name" value="Fibrinogen_a/b/g_C_1"/>
</dbReference>
<feature type="domain" description="Fibrinogen C-terminal" evidence="1">
    <location>
        <begin position="1"/>
        <end position="108"/>
    </location>
</feature>